<dbReference type="PROSITE" id="PS00687">
    <property type="entry name" value="ALDEHYDE_DEHYDR_GLU"/>
    <property type="match status" value="1"/>
</dbReference>
<sequence length="478" mass="52677">MFPFVSGKYLLHGEWKEASNRTSIYNPAKFHELVGEVALVSEQECTEAIDSSEKAFHTWSTTSVEDRANRMLQAAAAIKPIVEENVSLYVRENGKVLVEAKKDIMRCVDVMTQGAEAVIQWWKPEERSGGQKVQIRRRPRGVAAVITPWNSPVLLTFKRVIPAILAGNTVVVKPASNCPLTVMTLLKTVAEHFPPGVINIITGSGAMIGDILSRDSRVRTISFVGGTDTGKTLMKTSADTLTKLYMELGGNDPAVLLPDVVLDQTALTRLRGGVLRAAGQVCSAIKRIYVPQSRADELVEKLTNECNRVIVGNGLIPDANMGPLNNKKQFTYVSDLIKSTKSSGANVIETGRALDPETWEEGYFILPHIVTGVTQTEEIVRCEQFGPVIPIITYSDEEEAITWANDTIFGLRASVWTEDEEKAMRLADRIQAGAVFHNNHTVFQDLHLDFPGIKESGVSRETRWGSLELFADSYGFAN</sequence>
<proteinExistence type="inferred from homology"/>
<dbReference type="InterPro" id="IPR015590">
    <property type="entry name" value="Aldehyde_DH_dom"/>
</dbReference>
<evidence type="ECO:0000256" key="1">
    <source>
        <dbReference type="ARBA" id="ARBA00023002"/>
    </source>
</evidence>
<dbReference type="InterPro" id="IPR016163">
    <property type="entry name" value="Ald_DH_C"/>
</dbReference>
<dbReference type="SUPFAM" id="SSF53720">
    <property type="entry name" value="ALDH-like"/>
    <property type="match status" value="1"/>
</dbReference>
<dbReference type="PROSITE" id="PS00070">
    <property type="entry name" value="ALDEHYDE_DEHYDR_CYS"/>
    <property type="match status" value="1"/>
</dbReference>
<organism evidence="5 6">
    <name type="scientific">Shimazuella alba</name>
    <dbReference type="NCBI Taxonomy" id="2690964"/>
    <lineage>
        <taxon>Bacteria</taxon>
        <taxon>Bacillati</taxon>
        <taxon>Bacillota</taxon>
        <taxon>Bacilli</taxon>
        <taxon>Bacillales</taxon>
        <taxon>Thermoactinomycetaceae</taxon>
        <taxon>Shimazuella</taxon>
    </lineage>
</organism>
<comment type="caution">
    <text evidence="5">The sequence shown here is derived from an EMBL/GenBank/DDBJ whole genome shotgun (WGS) entry which is preliminary data.</text>
</comment>
<dbReference type="Gene3D" id="3.40.605.10">
    <property type="entry name" value="Aldehyde Dehydrogenase, Chain A, domain 1"/>
    <property type="match status" value="1"/>
</dbReference>
<name>A0A6I4VYB0_9BACL</name>
<dbReference type="InterPro" id="IPR016161">
    <property type="entry name" value="Ald_DH/histidinol_DH"/>
</dbReference>
<dbReference type="InterPro" id="IPR016160">
    <property type="entry name" value="Ald_DH_CS_CYS"/>
</dbReference>
<keyword evidence="1 3" id="KW-0560">Oxidoreductase</keyword>
<dbReference type="Proteomes" id="UP000430692">
    <property type="component" value="Unassembled WGS sequence"/>
</dbReference>
<dbReference type="PANTHER" id="PTHR43353">
    <property type="entry name" value="SUCCINATE-SEMIALDEHYDE DEHYDROGENASE, MITOCHONDRIAL"/>
    <property type="match status" value="1"/>
</dbReference>
<gene>
    <name evidence="5" type="ORF">GSM42_18785</name>
</gene>
<accession>A0A6I4VYB0</accession>
<dbReference type="Pfam" id="PF00171">
    <property type="entry name" value="Aldedh"/>
    <property type="match status" value="1"/>
</dbReference>
<dbReference type="InterPro" id="IPR029510">
    <property type="entry name" value="Ald_DH_CS_GLU"/>
</dbReference>
<dbReference type="GO" id="GO:0016620">
    <property type="term" value="F:oxidoreductase activity, acting on the aldehyde or oxo group of donors, NAD or NADP as acceptor"/>
    <property type="evidence" value="ECO:0007669"/>
    <property type="project" value="InterPro"/>
</dbReference>
<feature type="domain" description="Aldehyde dehydrogenase" evidence="4">
    <location>
        <begin position="17"/>
        <end position="467"/>
    </location>
</feature>
<feature type="active site" evidence="2">
    <location>
        <position position="247"/>
    </location>
</feature>
<comment type="similarity">
    <text evidence="3">Belongs to the aldehyde dehydrogenase family.</text>
</comment>
<dbReference type="RefSeq" id="WP_160803084.1">
    <property type="nucleotide sequence ID" value="NZ_WUUL01000018.1"/>
</dbReference>
<evidence type="ECO:0000313" key="6">
    <source>
        <dbReference type="Proteomes" id="UP000430692"/>
    </source>
</evidence>
<dbReference type="AlphaFoldDB" id="A0A6I4VYB0"/>
<dbReference type="Gene3D" id="3.40.309.10">
    <property type="entry name" value="Aldehyde Dehydrogenase, Chain A, domain 2"/>
    <property type="match status" value="1"/>
</dbReference>
<evidence type="ECO:0000256" key="3">
    <source>
        <dbReference type="RuleBase" id="RU003345"/>
    </source>
</evidence>
<dbReference type="PANTHER" id="PTHR43353:SF5">
    <property type="entry name" value="SUCCINATE-SEMIALDEHYDE DEHYDROGENASE, MITOCHONDRIAL"/>
    <property type="match status" value="1"/>
</dbReference>
<evidence type="ECO:0000259" key="4">
    <source>
        <dbReference type="Pfam" id="PF00171"/>
    </source>
</evidence>
<reference evidence="5 6" key="1">
    <citation type="submission" date="2019-12" db="EMBL/GenBank/DDBJ databases">
        <title>Whole-genome analyses of novel actinobacteria.</title>
        <authorList>
            <person name="Sahin N."/>
            <person name="Saygin H."/>
        </authorList>
    </citation>
    <scope>NUCLEOTIDE SEQUENCE [LARGE SCALE GENOMIC DNA]</scope>
    <source>
        <strain evidence="5 6">KC615</strain>
    </source>
</reference>
<evidence type="ECO:0000313" key="5">
    <source>
        <dbReference type="EMBL" id="MXQ55731.1"/>
    </source>
</evidence>
<keyword evidence="6" id="KW-1185">Reference proteome</keyword>
<dbReference type="InterPro" id="IPR016162">
    <property type="entry name" value="Ald_DH_N"/>
</dbReference>
<dbReference type="EMBL" id="WUUL01000018">
    <property type="protein sequence ID" value="MXQ55731.1"/>
    <property type="molecule type" value="Genomic_DNA"/>
</dbReference>
<evidence type="ECO:0000256" key="2">
    <source>
        <dbReference type="PROSITE-ProRule" id="PRU10007"/>
    </source>
</evidence>
<protein>
    <submittedName>
        <fullName evidence="5">Aldehyde dehydrogenase family protein</fullName>
    </submittedName>
</protein>
<dbReference type="InterPro" id="IPR050740">
    <property type="entry name" value="Aldehyde_DH_Superfamily"/>
</dbReference>